<keyword evidence="10" id="KW-1185">Reference proteome</keyword>
<comment type="caution">
    <text evidence="9">The sequence shown here is derived from an EMBL/GenBank/DDBJ whole genome shotgun (WGS) entry which is preliminary data.</text>
</comment>
<sequence length="584" mass="65783">MFDAQFSIALILFTLVRCNSALPCSERAAETRYGKVQGSTETSITGDEYCAFKGLPYAKPPIGDLRFKDPIPPDPWGEVKVAQSYGDSCPQVLPSFPKPMGNEDCLYLNVFTKSLDSRHPVMVWVHGGAFNYGSGDDFLYGPDYFMRRDAVLVTINYRLGILGFLNLEDKLAPGNQGLKDQVMALKWVRDNIASFGGDPERVTVFGESAGAASVHYLTLSPMTKGLFRQAIIQSGTALNPWTQKSPNPREYASKVCALLGKNAESPEEILQVLGSADAIELSSLQHKVSDKTEMNKIILPWVPSTDDESDEPFMPIDVEIAAKEGIHVPLIIGYNNREGVITLMRISDKDLPKIDENLENGLHPYTIKLMNEMYHLPINELRRMYFKDDERIDKDTKDKLTDMMGDLSFVEGTHRVARIQLQKSDTPTYLYRYEFDKNFSIVKKIAKTKISGASHADDLSSLFRYTGLERLFKLKPLEKGTDNYSLMENMVDMWVNFATYGTPTPNDAAVHWPRLSNSEQMELIVFNSTIRVDSTPDIEQRFRRSSSRRRKRQSDAAANSDSSAKSQEKPATTEQAYAMNYHFV</sequence>
<evidence type="ECO:0000313" key="9">
    <source>
        <dbReference type="EMBL" id="KAL3405198.1"/>
    </source>
</evidence>
<evidence type="ECO:0000256" key="2">
    <source>
        <dbReference type="ARBA" id="ARBA00022487"/>
    </source>
</evidence>
<feature type="chain" id="PRO_5044530921" description="Carboxylic ester hydrolase" evidence="6">
    <location>
        <begin position="22"/>
        <end position="584"/>
    </location>
</feature>
<evidence type="ECO:0000256" key="7">
    <source>
        <dbReference type="SAM" id="MobiDB-lite"/>
    </source>
</evidence>
<name>A0ABD2XJL4_9HYME</name>
<keyword evidence="2" id="KW-0719">Serine esterase</keyword>
<feature type="compositionally biased region" description="Basic residues" evidence="7">
    <location>
        <begin position="543"/>
        <end position="552"/>
    </location>
</feature>
<dbReference type="Gene3D" id="3.40.50.1820">
    <property type="entry name" value="alpha/beta hydrolase"/>
    <property type="match status" value="1"/>
</dbReference>
<feature type="domain" description="Carboxylesterase type B" evidence="8">
    <location>
        <begin position="27"/>
        <end position="529"/>
    </location>
</feature>
<keyword evidence="4" id="KW-1015">Disulfide bond</keyword>
<dbReference type="InterPro" id="IPR019826">
    <property type="entry name" value="Carboxylesterase_B_AS"/>
</dbReference>
<dbReference type="Proteomes" id="UP001627154">
    <property type="component" value="Unassembled WGS sequence"/>
</dbReference>
<protein>
    <recommendedName>
        <fullName evidence="6">Carboxylic ester hydrolase</fullName>
        <ecNumber evidence="6">3.1.1.-</ecNumber>
    </recommendedName>
</protein>
<reference evidence="9 10" key="1">
    <citation type="journal article" date="2024" name="bioRxiv">
        <title>A reference genome for Trichogramma kaykai: A tiny desert-dwelling parasitoid wasp with competing sex-ratio distorters.</title>
        <authorList>
            <person name="Culotta J."/>
            <person name="Lindsey A.R."/>
        </authorList>
    </citation>
    <scope>NUCLEOTIDE SEQUENCE [LARGE SCALE GENOMIC DNA]</scope>
    <source>
        <strain evidence="9 10">KSX58</strain>
    </source>
</reference>
<organism evidence="9 10">
    <name type="scientific">Trichogramma kaykai</name>
    <dbReference type="NCBI Taxonomy" id="54128"/>
    <lineage>
        <taxon>Eukaryota</taxon>
        <taxon>Metazoa</taxon>
        <taxon>Ecdysozoa</taxon>
        <taxon>Arthropoda</taxon>
        <taxon>Hexapoda</taxon>
        <taxon>Insecta</taxon>
        <taxon>Pterygota</taxon>
        <taxon>Neoptera</taxon>
        <taxon>Endopterygota</taxon>
        <taxon>Hymenoptera</taxon>
        <taxon>Apocrita</taxon>
        <taxon>Proctotrupomorpha</taxon>
        <taxon>Chalcidoidea</taxon>
        <taxon>Trichogrammatidae</taxon>
        <taxon>Trichogramma</taxon>
    </lineage>
</organism>
<evidence type="ECO:0000256" key="4">
    <source>
        <dbReference type="ARBA" id="ARBA00023157"/>
    </source>
</evidence>
<feature type="region of interest" description="Disordered" evidence="7">
    <location>
        <begin position="540"/>
        <end position="575"/>
    </location>
</feature>
<feature type="compositionally biased region" description="Low complexity" evidence="7">
    <location>
        <begin position="555"/>
        <end position="564"/>
    </location>
</feature>
<dbReference type="InterPro" id="IPR002018">
    <property type="entry name" value="CarbesteraseB"/>
</dbReference>
<proteinExistence type="inferred from homology"/>
<evidence type="ECO:0000256" key="3">
    <source>
        <dbReference type="ARBA" id="ARBA00022801"/>
    </source>
</evidence>
<dbReference type="PANTHER" id="PTHR43142:SF1">
    <property type="entry name" value="CARBOXYLIC ESTER HYDROLASE"/>
    <property type="match status" value="1"/>
</dbReference>
<keyword evidence="3 6" id="KW-0378">Hydrolase</keyword>
<dbReference type="PROSITE" id="PS00122">
    <property type="entry name" value="CARBOXYLESTERASE_B_1"/>
    <property type="match status" value="1"/>
</dbReference>
<evidence type="ECO:0000256" key="6">
    <source>
        <dbReference type="RuleBase" id="RU361235"/>
    </source>
</evidence>
<dbReference type="GO" id="GO:0052689">
    <property type="term" value="F:carboxylic ester hydrolase activity"/>
    <property type="evidence" value="ECO:0007669"/>
    <property type="project" value="UniProtKB-KW"/>
</dbReference>
<comment type="similarity">
    <text evidence="1 6">Belongs to the type-B carboxylesterase/lipase family.</text>
</comment>
<keyword evidence="5" id="KW-0325">Glycoprotein</keyword>
<evidence type="ECO:0000256" key="1">
    <source>
        <dbReference type="ARBA" id="ARBA00005964"/>
    </source>
</evidence>
<dbReference type="InterPro" id="IPR029058">
    <property type="entry name" value="AB_hydrolase_fold"/>
</dbReference>
<dbReference type="SUPFAM" id="SSF53474">
    <property type="entry name" value="alpha/beta-Hydrolases"/>
    <property type="match status" value="1"/>
</dbReference>
<dbReference type="PANTHER" id="PTHR43142">
    <property type="entry name" value="CARBOXYLIC ESTER HYDROLASE"/>
    <property type="match status" value="1"/>
</dbReference>
<dbReference type="EMBL" id="JBJJXI010000021">
    <property type="protein sequence ID" value="KAL3405198.1"/>
    <property type="molecule type" value="Genomic_DNA"/>
</dbReference>
<keyword evidence="6" id="KW-0732">Signal</keyword>
<evidence type="ECO:0000256" key="5">
    <source>
        <dbReference type="ARBA" id="ARBA00023180"/>
    </source>
</evidence>
<dbReference type="Pfam" id="PF00135">
    <property type="entry name" value="COesterase"/>
    <property type="match status" value="1"/>
</dbReference>
<feature type="signal peptide" evidence="6">
    <location>
        <begin position="1"/>
        <end position="21"/>
    </location>
</feature>
<accession>A0ABD2XJL4</accession>
<dbReference type="EC" id="3.1.1.-" evidence="6"/>
<gene>
    <name evidence="9" type="ORF">TKK_002239</name>
</gene>
<dbReference type="AlphaFoldDB" id="A0ABD2XJL4"/>
<evidence type="ECO:0000259" key="8">
    <source>
        <dbReference type="Pfam" id="PF00135"/>
    </source>
</evidence>
<evidence type="ECO:0000313" key="10">
    <source>
        <dbReference type="Proteomes" id="UP001627154"/>
    </source>
</evidence>